<dbReference type="PANTHER" id="PTHR10366">
    <property type="entry name" value="NAD DEPENDENT EPIMERASE/DEHYDRATASE"/>
    <property type="match status" value="1"/>
</dbReference>
<dbReference type="Proteomes" id="UP000838412">
    <property type="component" value="Chromosome 6"/>
</dbReference>
<evidence type="ECO:0000313" key="3">
    <source>
        <dbReference type="EMBL" id="CAH1268181.1"/>
    </source>
</evidence>
<organism evidence="3 4">
    <name type="scientific">Branchiostoma lanceolatum</name>
    <name type="common">Common lancelet</name>
    <name type="synonym">Amphioxus lanceolatum</name>
    <dbReference type="NCBI Taxonomy" id="7740"/>
    <lineage>
        <taxon>Eukaryota</taxon>
        <taxon>Metazoa</taxon>
        <taxon>Chordata</taxon>
        <taxon>Cephalochordata</taxon>
        <taxon>Leptocardii</taxon>
        <taxon>Amphioxiformes</taxon>
        <taxon>Branchiostomatidae</taxon>
        <taxon>Branchiostoma</taxon>
    </lineage>
</organism>
<proteinExistence type="predicted"/>
<evidence type="ECO:0000256" key="1">
    <source>
        <dbReference type="ARBA" id="ARBA00023002"/>
    </source>
</evidence>
<accession>A0A8K0A316</accession>
<reference evidence="3" key="1">
    <citation type="submission" date="2022-01" db="EMBL/GenBank/DDBJ databases">
        <authorList>
            <person name="Braso-Vives M."/>
        </authorList>
    </citation>
    <scope>NUCLEOTIDE SEQUENCE</scope>
</reference>
<dbReference type="Pfam" id="PF01073">
    <property type="entry name" value="3Beta_HSD"/>
    <property type="match status" value="1"/>
</dbReference>
<sequence>MTAGLTYVVTGGCGFLGSHIVDMLVERGKNISEIRVVDTKLRSYKSPERKGVKVKRIRGDVTDMAQMTEVCAGADVVIHTASLIDIIGLVSYTTLWDVNVKGTETLLQCCLNEDVPCFVYTSTLGRPWARTVGATQWKMGTRARRTTARAHCCRTTGPRRLPRPWCCSGTGGEQTAGKLCTHVP</sequence>
<dbReference type="EMBL" id="OV696691">
    <property type="protein sequence ID" value="CAH1268181.1"/>
    <property type="molecule type" value="Genomic_DNA"/>
</dbReference>
<dbReference type="PANTHER" id="PTHR10366:SF853">
    <property type="entry name" value="GH25466P"/>
    <property type="match status" value="1"/>
</dbReference>
<evidence type="ECO:0000259" key="2">
    <source>
        <dbReference type="Pfam" id="PF01073"/>
    </source>
</evidence>
<dbReference type="InterPro" id="IPR050425">
    <property type="entry name" value="NAD(P)_dehydrat-like"/>
</dbReference>
<name>A0A8K0A316_BRALA</name>
<dbReference type="Gene3D" id="3.40.50.720">
    <property type="entry name" value="NAD(P)-binding Rossmann-like Domain"/>
    <property type="match status" value="1"/>
</dbReference>
<keyword evidence="4" id="KW-1185">Reference proteome</keyword>
<dbReference type="AlphaFoldDB" id="A0A8K0A316"/>
<dbReference type="GO" id="GO:0016616">
    <property type="term" value="F:oxidoreductase activity, acting on the CH-OH group of donors, NAD or NADP as acceptor"/>
    <property type="evidence" value="ECO:0007669"/>
    <property type="project" value="InterPro"/>
</dbReference>
<dbReference type="InterPro" id="IPR002225">
    <property type="entry name" value="3Beta_OHSteriod_DH/Estase"/>
</dbReference>
<dbReference type="OrthoDB" id="10262413at2759"/>
<feature type="domain" description="3-beta hydroxysteroid dehydrogenase/isomerase" evidence="2">
    <location>
        <begin position="8"/>
        <end position="124"/>
    </location>
</feature>
<keyword evidence="1" id="KW-0560">Oxidoreductase</keyword>
<dbReference type="SUPFAM" id="SSF51735">
    <property type="entry name" value="NAD(P)-binding Rossmann-fold domains"/>
    <property type="match status" value="1"/>
</dbReference>
<dbReference type="InterPro" id="IPR036291">
    <property type="entry name" value="NAD(P)-bd_dom_sf"/>
</dbReference>
<protein>
    <submittedName>
        <fullName evidence="3">HSD3B7 protein</fullName>
    </submittedName>
</protein>
<gene>
    <name evidence="3" type="primary">HSD3B7</name>
    <name evidence="3" type="ORF">BLAG_LOCUS21207</name>
</gene>
<dbReference type="GO" id="GO:0006694">
    <property type="term" value="P:steroid biosynthetic process"/>
    <property type="evidence" value="ECO:0007669"/>
    <property type="project" value="InterPro"/>
</dbReference>
<evidence type="ECO:0000313" key="4">
    <source>
        <dbReference type="Proteomes" id="UP000838412"/>
    </source>
</evidence>